<comment type="caution">
    <text evidence="5">The sequence shown here is derived from an EMBL/GenBank/DDBJ whole genome shotgun (WGS) entry which is preliminary data.</text>
</comment>
<dbReference type="PANTHER" id="PTHR44757:SF2">
    <property type="entry name" value="BIOFILM ARCHITECTURE MAINTENANCE PROTEIN MBAA"/>
    <property type="match status" value="1"/>
</dbReference>
<dbReference type="SMART" id="SM00091">
    <property type="entry name" value="PAS"/>
    <property type="match status" value="3"/>
</dbReference>
<reference evidence="6" key="1">
    <citation type="submission" date="2023-07" db="EMBL/GenBank/DDBJ databases">
        <title>Draft genome sequence of Agarivorans aestuarii strain ZMCS4, a CAZymes producing bacteria isolated from the marine brown algae Clodostephus spongiosus.</title>
        <authorList>
            <person name="Lorente B."/>
            <person name="Cabral C."/>
            <person name="Frias J."/>
            <person name="Faria J."/>
            <person name="Toubarro D."/>
        </authorList>
    </citation>
    <scope>NUCLEOTIDE SEQUENCE [LARGE SCALE GENOMIC DNA]</scope>
    <source>
        <strain evidence="6">ZMCS4</strain>
    </source>
</reference>
<dbReference type="GO" id="GO:0052621">
    <property type="term" value="F:diguanylate cyclase activity"/>
    <property type="evidence" value="ECO:0007669"/>
    <property type="project" value="UniProtKB-EC"/>
</dbReference>
<dbReference type="RefSeq" id="WP_329776223.1">
    <property type="nucleotide sequence ID" value="NZ_JAYDYW010000012.1"/>
</dbReference>
<dbReference type="SMART" id="SM00267">
    <property type="entry name" value="GGDEF"/>
    <property type="match status" value="1"/>
</dbReference>
<dbReference type="InterPro" id="IPR013656">
    <property type="entry name" value="PAS_4"/>
</dbReference>
<feature type="domain" description="PAS" evidence="2">
    <location>
        <begin position="155"/>
        <end position="225"/>
    </location>
</feature>
<evidence type="ECO:0000259" key="4">
    <source>
        <dbReference type="PROSITE" id="PS50887"/>
    </source>
</evidence>
<keyword evidence="5" id="KW-0548">Nucleotidyltransferase</keyword>
<feature type="domain" description="GGDEF" evidence="4">
    <location>
        <begin position="458"/>
        <end position="595"/>
    </location>
</feature>
<dbReference type="NCBIfam" id="TIGR00229">
    <property type="entry name" value="sensory_box"/>
    <property type="match status" value="2"/>
</dbReference>
<dbReference type="PROSITE" id="PS50113">
    <property type="entry name" value="PAC"/>
    <property type="match status" value="1"/>
</dbReference>
<dbReference type="PROSITE" id="PS50112">
    <property type="entry name" value="PAS"/>
    <property type="match status" value="2"/>
</dbReference>
<dbReference type="Proteomes" id="UP001310248">
    <property type="component" value="Unassembled WGS sequence"/>
</dbReference>
<dbReference type="InterPro" id="IPR000700">
    <property type="entry name" value="PAS-assoc_C"/>
</dbReference>
<dbReference type="CDD" id="cd01949">
    <property type="entry name" value="GGDEF"/>
    <property type="match status" value="1"/>
</dbReference>
<dbReference type="InterPro" id="IPR000160">
    <property type="entry name" value="GGDEF_dom"/>
</dbReference>
<dbReference type="InterPro" id="IPR000014">
    <property type="entry name" value="PAS"/>
</dbReference>
<dbReference type="Pfam" id="PF08448">
    <property type="entry name" value="PAS_4"/>
    <property type="match status" value="2"/>
</dbReference>
<keyword evidence="1" id="KW-1133">Transmembrane helix</keyword>
<evidence type="ECO:0000313" key="6">
    <source>
        <dbReference type="Proteomes" id="UP001310248"/>
    </source>
</evidence>
<keyword evidence="5" id="KW-0808">Transferase</keyword>
<proteinExistence type="predicted"/>
<dbReference type="InterPro" id="IPR029787">
    <property type="entry name" value="Nucleotide_cyclase"/>
</dbReference>
<dbReference type="InterPro" id="IPR035965">
    <property type="entry name" value="PAS-like_dom_sf"/>
</dbReference>
<evidence type="ECO:0000259" key="3">
    <source>
        <dbReference type="PROSITE" id="PS50113"/>
    </source>
</evidence>
<dbReference type="NCBIfam" id="TIGR00254">
    <property type="entry name" value="GGDEF"/>
    <property type="match status" value="1"/>
</dbReference>
<evidence type="ECO:0000313" key="5">
    <source>
        <dbReference type="EMBL" id="MEE1675285.1"/>
    </source>
</evidence>
<feature type="domain" description="PAC" evidence="3">
    <location>
        <begin position="367"/>
        <end position="419"/>
    </location>
</feature>
<dbReference type="PANTHER" id="PTHR44757">
    <property type="entry name" value="DIGUANYLATE CYCLASE DGCP"/>
    <property type="match status" value="1"/>
</dbReference>
<feature type="transmembrane region" description="Helical" evidence="1">
    <location>
        <begin position="12"/>
        <end position="32"/>
    </location>
</feature>
<evidence type="ECO:0000256" key="1">
    <source>
        <dbReference type="SAM" id="Phobius"/>
    </source>
</evidence>
<dbReference type="Pfam" id="PF00990">
    <property type="entry name" value="GGDEF"/>
    <property type="match status" value="1"/>
</dbReference>
<protein>
    <submittedName>
        <fullName evidence="5">Diguanylate cyclase</fullName>
        <ecNumber evidence="5">2.7.7.65</ecNumber>
    </submittedName>
</protein>
<gene>
    <name evidence="5" type="ORF">SNR37_000610</name>
</gene>
<dbReference type="InterPro" id="IPR052155">
    <property type="entry name" value="Biofilm_reg_signaling"/>
</dbReference>
<organism evidence="5 6">
    <name type="scientific">Agarivorans aestuarii</name>
    <dbReference type="NCBI Taxonomy" id="1563703"/>
    <lineage>
        <taxon>Bacteria</taxon>
        <taxon>Pseudomonadati</taxon>
        <taxon>Pseudomonadota</taxon>
        <taxon>Gammaproteobacteria</taxon>
        <taxon>Alteromonadales</taxon>
        <taxon>Alteromonadaceae</taxon>
        <taxon>Agarivorans</taxon>
    </lineage>
</organism>
<dbReference type="EC" id="2.7.7.65" evidence="5"/>
<dbReference type="Gene3D" id="3.30.70.270">
    <property type="match status" value="1"/>
</dbReference>
<dbReference type="Gene3D" id="3.30.450.20">
    <property type="entry name" value="PAS domain"/>
    <property type="match status" value="2"/>
</dbReference>
<name>A0ABU7G7N7_9ALTE</name>
<sequence length="605" mass="68705">MHESFYPTVWMQATIALLSILLVVVIIMCAVARSKVRAQRAAMVKSPAAQLMIDIEAKLVIFANPRVCELLQLANNGKHWQFSDSAHFEQLLELLKSHQSSAKIEGVHWLVSFPQQTRVLLLYASLTAHNGREVWFINAYENAQGYSYLNRIEQEQKLFANVLNSIPEFIYFKDANERLLGCNQAWAGFHGLKPGELTGKKLGDFLTRNELERSQTYDDQVLAGEPCQHTEWFSAPDSRQILLQNNVYPLKNQQDEVTGVLNVSYDVTKWHELNRKLEHENQNRISSEKELGRQNNLIRTVFNSTPDPLGFIDDKGNFVGGNEPFAKMFGYTSDELLGKHLTEVLSEEQLEQHQLQNRQILEDGKPLRYEELVYLDDGHQIWYEVIKGPYFDDVSGERGIIFITRDVTERKATEQQLADAIMQLQELSFIDSLTQVANRRSFDEKLLQLWLTHRREGVELSLLLLDIDCFKQYNDNYGHQQGDEALRQVAKLISRSVKRGSDLVARYGGEEFAILLPNTGSEGAKQIAETVLNNMNQATIPHEFSDVSNFVSVSIGVASVIPQQGVDYGELVRVADLQLYRAKHQGKARYCSAGDSAIEDVKAAP</sequence>
<keyword evidence="1" id="KW-0472">Membrane</keyword>
<dbReference type="CDD" id="cd00130">
    <property type="entry name" value="PAS"/>
    <property type="match status" value="2"/>
</dbReference>
<dbReference type="SUPFAM" id="SSF55073">
    <property type="entry name" value="Nucleotide cyclase"/>
    <property type="match status" value="1"/>
</dbReference>
<evidence type="ECO:0000259" key="2">
    <source>
        <dbReference type="PROSITE" id="PS50112"/>
    </source>
</evidence>
<accession>A0ABU7G7N7</accession>
<keyword evidence="6" id="KW-1185">Reference proteome</keyword>
<dbReference type="PROSITE" id="PS50887">
    <property type="entry name" value="GGDEF"/>
    <property type="match status" value="1"/>
</dbReference>
<keyword evidence="1" id="KW-0812">Transmembrane</keyword>
<feature type="domain" description="PAS" evidence="2">
    <location>
        <begin position="294"/>
        <end position="364"/>
    </location>
</feature>
<dbReference type="InterPro" id="IPR043128">
    <property type="entry name" value="Rev_trsase/Diguanyl_cyclase"/>
</dbReference>
<dbReference type="SUPFAM" id="SSF55785">
    <property type="entry name" value="PYP-like sensor domain (PAS domain)"/>
    <property type="match status" value="2"/>
</dbReference>
<dbReference type="Pfam" id="PF13188">
    <property type="entry name" value="PAS_8"/>
    <property type="match status" value="1"/>
</dbReference>
<dbReference type="EMBL" id="JAYDYW010000012">
    <property type="protein sequence ID" value="MEE1675285.1"/>
    <property type="molecule type" value="Genomic_DNA"/>
</dbReference>